<dbReference type="Proteomes" id="UP001152797">
    <property type="component" value="Unassembled WGS sequence"/>
</dbReference>
<gene>
    <name evidence="1" type="ORF">C1SCF055_LOCUS20434</name>
</gene>
<sequence>MAEDQKDDKPIFVEGNQDLFQFVIDYHRDRKVILPMTVARDALVRELNRFGLEPTEEQIVEHGICFSKVKKRMATWAAENETRQKNFAAELLGSWYAKAAVAQGPLRDKGEGFSVRWPDVQAVPLDVNSHTYMQLFSCVESSALAESESLQGFAKAFGYSVTAIGQGRHGDWQVDFKQAF</sequence>
<evidence type="ECO:0000313" key="3">
    <source>
        <dbReference type="EMBL" id="CAL4781023.1"/>
    </source>
</evidence>
<evidence type="ECO:0000313" key="1">
    <source>
        <dbReference type="EMBL" id="CAI3993711.1"/>
    </source>
</evidence>
<dbReference type="EMBL" id="CAMXCT020001866">
    <property type="protein sequence ID" value="CAL1147086.1"/>
    <property type="molecule type" value="Genomic_DNA"/>
</dbReference>
<dbReference type="OrthoDB" id="45549at2759"/>
<dbReference type="Gene3D" id="3.30.710.10">
    <property type="entry name" value="Potassium Channel Kv1.1, Chain A"/>
    <property type="match status" value="1"/>
</dbReference>
<dbReference type="SUPFAM" id="SSF54695">
    <property type="entry name" value="POZ domain"/>
    <property type="match status" value="1"/>
</dbReference>
<dbReference type="AlphaFoldDB" id="A0A9P1FZB7"/>
<keyword evidence="4" id="KW-1185">Reference proteome</keyword>
<dbReference type="EMBL" id="CAMXCT010001866">
    <property type="protein sequence ID" value="CAI3993711.1"/>
    <property type="molecule type" value="Genomic_DNA"/>
</dbReference>
<protein>
    <submittedName>
        <fullName evidence="3">BTB domain-containing protein</fullName>
    </submittedName>
</protein>
<accession>A0A9P1FZB7</accession>
<comment type="caution">
    <text evidence="1">The sequence shown here is derived from an EMBL/GenBank/DDBJ whole genome shotgun (WGS) entry which is preliminary data.</text>
</comment>
<evidence type="ECO:0000313" key="4">
    <source>
        <dbReference type="Proteomes" id="UP001152797"/>
    </source>
</evidence>
<organism evidence="1">
    <name type="scientific">Cladocopium goreaui</name>
    <dbReference type="NCBI Taxonomy" id="2562237"/>
    <lineage>
        <taxon>Eukaryota</taxon>
        <taxon>Sar</taxon>
        <taxon>Alveolata</taxon>
        <taxon>Dinophyceae</taxon>
        <taxon>Suessiales</taxon>
        <taxon>Symbiodiniaceae</taxon>
        <taxon>Cladocopium</taxon>
    </lineage>
</organism>
<dbReference type="EMBL" id="CAMXCT030001866">
    <property type="protein sequence ID" value="CAL4781023.1"/>
    <property type="molecule type" value="Genomic_DNA"/>
</dbReference>
<name>A0A9P1FZB7_9DINO</name>
<evidence type="ECO:0000313" key="2">
    <source>
        <dbReference type="EMBL" id="CAL1147086.1"/>
    </source>
</evidence>
<reference evidence="1" key="1">
    <citation type="submission" date="2022-10" db="EMBL/GenBank/DDBJ databases">
        <authorList>
            <person name="Chen Y."/>
            <person name="Dougan E. K."/>
            <person name="Chan C."/>
            <person name="Rhodes N."/>
            <person name="Thang M."/>
        </authorList>
    </citation>
    <scope>NUCLEOTIDE SEQUENCE</scope>
</reference>
<dbReference type="InterPro" id="IPR011333">
    <property type="entry name" value="SKP1/BTB/POZ_sf"/>
</dbReference>
<reference evidence="2" key="2">
    <citation type="submission" date="2024-04" db="EMBL/GenBank/DDBJ databases">
        <authorList>
            <person name="Chen Y."/>
            <person name="Shah S."/>
            <person name="Dougan E. K."/>
            <person name="Thang M."/>
            <person name="Chan C."/>
        </authorList>
    </citation>
    <scope>NUCLEOTIDE SEQUENCE [LARGE SCALE GENOMIC DNA]</scope>
</reference>
<proteinExistence type="predicted"/>